<dbReference type="InterPro" id="IPR032675">
    <property type="entry name" value="LRR_dom_sf"/>
</dbReference>
<dbReference type="EMBL" id="RAPY01000001">
    <property type="protein sequence ID" value="RKE56431.1"/>
    <property type="molecule type" value="Genomic_DNA"/>
</dbReference>
<dbReference type="RefSeq" id="WP_120258103.1">
    <property type="nucleotide sequence ID" value="NZ_RAPY01000001.1"/>
</dbReference>
<proteinExistence type="predicted"/>
<comment type="caution">
    <text evidence="1">The sequence shown here is derived from an EMBL/GenBank/DDBJ whole genome shotgun (WGS) entry which is preliminary data.</text>
</comment>
<organism evidence="1 2">
    <name type="scientific">Sphingobacterium detergens</name>
    <dbReference type="NCBI Taxonomy" id="1145106"/>
    <lineage>
        <taxon>Bacteria</taxon>
        <taxon>Pseudomonadati</taxon>
        <taxon>Bacteroidota</taxon>
        <taxon>Sphingobacteriia</taxon>
        <taxon>Sphingobacteriales</taxon>
        <taxon>Sphingobacteriaceae</taxon>
        <taxon>Sphingobacterium</taxon>
    </lineage>
</organism>
<sequence>MEKYQVDFSKTAHFRGIRILFEFLEEGLDHAQENGIKEICVWADSDSSKHVVNFDFLKDRDFIETFHWLVPMSKKSSIDGLKYLSGLKNLRWNGASDFNLNLAIFPALEELNIGYGPKISGWENLTSLKKLLIGSVKTSDLSLLQQAINLEYLRIIGGTFTTIAGLENCKKLETLFLQKCTTLITLQPTIRNLDNLVQLNLEGCKKVNVEQELADLDIMYISII</sequence>
<name>A0A420BI38_SPHD1</name>
<protein>
    <recommendedName>
        <fullName evidence="3">Leucine rich repeat (LRR) protein</fullName>
    </recommendedName>
</protein>
<keyword evidence="2" id="KW-1185">Reference proteome</keyword>
<dbReference type="SUPFAM" id="SSF52058">
    <property type="entry name" value="L domain-like"/>
    <property type="match status" value="1"/>
</dbReference>
<evidence type="ECO:0000313" key="2">
    <source>
        <dbReference type="Proteomes" id="UP000286246"/>
    </source>
</evidence>
<reference evidence="1 2" key="1">
    <citation type="submission" date="2018-09" db="EMBL/GenBank/DDBJ databases">
        <title>Genomic Encyclopedia of Type Strains, Phase III (KMG-III): the genomes of soil and plant-associated and newly described type strains.</title>
        <authorList>
            <person name="Whitman W."/>
        </authorList>
    </citation>
    <scope>NUCLEOTIDE SEQUENCE [LARGE SCALE GENOMIC DNA]</scope>
    <source>
        <strain evidence="1 2">CECT 7938</strain>
    </source>
</reference>
<evidence type="ECO:0000313" key="1">
    <source>
        <dbReference type="EMBL" id="RKE56431.1"/>
    </source>
</evidence>
<dbReference type="Proteomes" id="UP000286246">
    <property type="component" value="Unassembled WGS sequence"/>
</dbReference>
<evidence type="ECO:0008006" key="3">
    <source>
        <dbReference type="Google" id="ProtNLM"/>
    </source>
</evidence>
<gene>
    <name evidence="1" type="ORF">DFQ12_1295</name>
</gene>
<dbReference type="Gene3D" id="3.80.10.10">
    <property type="entry name" value="Ribonuclease Inhibitor"/>
    <property type="match status" value="1"/>
</dbReference>
<dbReference type="OrthoDB" id="9157385at2"/>
<accession>A0A420BI38</accession>
<dbReference type="AlphaFoldDB" id="A0A420BI38"/>